<dbReference type="GO" id="GO:0005737">
    <property type="term" value="C:cytoplasm"/>
    <property type="evidence" value="ECO:0007669"/>
    <property type="project" value="UniProtKB-SubCell"/>
</dbReference>
<dbReference type="EMBL" id="CP000103">
    <property type="protein sequence ID" value="ABB75422.1"/>
    <property type="molecule type" value="Genomic_DNA"/>
</dbReference>
<evidence type="ECO:0000256" key="4">
    <source>
        <dbReference type="ARBA" id="ARBA00023306"/>
    </source>
</evidence>
<dbReference type="InterPro" id="IPR009777">
    <property type="entry name" value="ZapD"/>
</dbReference>
<dbReference type="InterPro" id="IPR036268">
    <property type="entry name" value="ZapD_sf"/>
</dbReference>
<evidence type="ECO:0000256" key="5">
    <source>
        <dbReference type="HAMAP-Rule" id="MF_01092"/>
    </source>
</evidence>
<dbReference type="GO" id="GO:0000917">
    <property type="term" value="P:division septum assembly"/>
    <property type="evidence" value="ECO:0007669"/>
    <property type="project" value="UniProtKB-KW"/>
</dbReference>
<keyword evidence="8" id="KW-1185">Reference proteome</keyword>
<reference evidence="6 8" key="3">
    <citation type="journal article" date="2008" name="Appl. Environ. Microbiol.">
        <title>Complete genome sequence of Nitrosospira multiformis, an ammonia-oxidizing bacterium from the soil environment.</title>
        <authorList>
            <person name="Norton J.M."/>
            <person name="Klotz M.G."/>
            <person name="Stein L.Y."/>
            <person name="Arp D.J."/>
            <person name="Bottomley P.J."/>
            <person name="Chain P.S."/>
            <person name="Hauser L.J."/>
            <person name="Land M.L."/>
            <person name="Larimer F.W."/>
            <person name="Shin M.W."/>
            <person name="Starkenburg S.R."/>
        </authorList>
    </citation>
    <scope>NUCLEOTIDE SEQUENCE [LARGE SCALE GENOMIC DNA]</scope>
    <source>
        <strain evidence="6">ATCC 25196</strain>
        <strain evidence="8">ATCC 25196 / NCIMB 11849 / C 71</strain>
    </source>
</reference>
<comment type="subcellular location">
    <subcellularLocation>
        <location evidence="5">Cytoplasm</location>
    </subcellularLocation>
    <text evidence="5">Localizes to mid-cell in an FtsZ-dependent manner.</text>
</comment>
<reference evidence="8" key="1">
    <citation type="submission" date="2005-08" db="EMBL/GenBank/DDBJ databases">
        <title>Complete sequence of chromosome 1 of Nitrosospira multiformis ATCC 25196.</title>
        <authorList>
            <person name="Copeland A."/>
            <person name="Lucas S."/>
            <person name="Lapidus A."/>
            <person name="Barry K."/>
            <person name="Detter J.C."/>
            <person name="Glavina T."/>
            <person name="Hammon N."/>
            <person name="Israni S."/>
            <person name="Pitluck S."/>
            <person name="Chain P."/>
            <person name="Malfatti S."/>
            <person name="Shin M."/>
            <person name="Vergez L."/>
            <person name="Schmutz J."/>
            <person name="Larimer F."/>
            <person name="Land M."/>
            <person name="Hauser L."/>
            <person name="Kyrpides N."/>
            <person name="Lykidis A."/>
            <person name="Richardson P."/>
        </authorList>
    </citation>
    <scope>NUCLEOTIDE SEQUENCE [LARGE SCALE GENOMIC DNA]</scope>
    <source>
        <strain evidence="8">ATCC 25196 / NCIMB 11849 / C 71</strain>
    </source>
</reference>
<dbReference type="NCBIfam" id="NF003656">
    <property type="entry name" value="PRK05287.1-4"/>
    <property type="match status" value="1"/>
</dbReference>
<dbReference type="GO" id="GO:0043093">
    <property type="term" value="P:FtsZ-dependent cytokinesis"/>
    <property type="evidence" value="ECO:0007669"/>
    <property type="project" value="UniProtKB-UniRule"/>
</dbReference>
<dbReference type="EMBL" id="FNVK01000012">
    <property type="protein sequence ID" value="SEF86736.1"/>
    <property type="molecule type" value="Genomic_DNA"/>
</dbReference>
<name>Q2Y749_NITMU</name>
<dbReference type="HAMAP" id="MF_01092">
    <property type="entry name" value="ZapD"/>
    <property type="match status" value="1"/>
</dbReference>
<dbReference type="Proteomes" id="UP000002718">
    <property type="component" value="Chromosome"/>
</dbReference>
<dbReference type="STRING" id="323848.Nmul_A2129"/>
<proteinExistence type="inferred from homology"/>
<reference evidence="7 9" key="4">
    <citation type="submission" date="2016-10" db="EMBL/GenBank/DDBJ databases">
        <authorList>
            <person name="de Groot N.N."/>
        </authorList>
    </citation>
    <scope>NUCLEOTIDE SEQUENCE [LARGE SCALE GENOMIC DNA]</scope>
    <source>
        <strain evidence="7 9">Nl13</strain>
    </source>
</reference>
<dbReference type="SUPFAM" id="SSF160950">
    <property type="entry name" value="YacF-like"/>
    <property type="match status" value="1"/>
</dbReference>
<dbReference type="HOGENOM" id="CLU_076303_0_1_4"/>
<comment type="subunit">
    <text evidence="5">Interacts with FtsZ.</text>
</comment>
<organism evidence="6 8">
    <name type="scientific">Nitrosospira multiformis (strain ATCC 25196 / NCIMB 11849 / C 71)</name>
    <dbReference type="NCBI Taxonomy" id="323848"/>
    <lineage>
        <taxon>Bacteria</taxon>
        <taxon>Pseudomonadati</taxon>
        <taxon>Pseudomonadota</taxon>
        <taxon>Betaproteobacteria</taxon>
        <taxon>Nitrosomonadales</taxon>
        <taxon>Nitrosomonadaceae</taxon>
        <taxon>Nitrosospira</taxon>
    </lineage>
</organism>
<evidence type="ECO:0000313" key="6">
    <source>
        <dbReference type="EMBL" id="ABB75422.1"/>
    </source>
</evidence>
<accession>Q2Y749</accession>
<dbReference type="Proteomes" id="UP000236751">
    <property type="component" value="Unassembled WGS sequence"/>
</dbReference>
<evidence type="ECO:0000256" key="2">
    <source>
        <dbReference type="ARBA" id="ARBA00022618"/>
    </source>
</evidence>
<protein>
    <recommendedName>
        <fullName evidence="5">Cell division protein ZapD</fullName>
    </recommendedName>
    <alternativeName>
        <fullName evidence="5">Z ring-associated protein D</fullName>
    </alternativeName>
</protein>
<gene>
    <name evidence="5" type="primary">zapD</name>
    <name evidence="6" type="ordered locus">Nmul_A2129</name>
    <name evidence="7" type="ORF">SAMN05216403_11248</name>
</gene>
<comment type="similarity">
    <text evidence="5">Belongs to the ZapD family.</text>
</comment>
<keyword evidence="4 5" id="KW-0131">Cell cycle</keyword>
<reference evidence="6" key="2">
    <citation type="submission" date="2005-08" db="EMBL/GenBank/DDBJ databases">
        <title>Complete sequence of Chromosome 1 of Nitrosospira multiformis ATCC 25196.</title>
        <authorList>
            <consortium name="US DOE Joint Genome Institute"/>
            <person name="Copeland A."/>
            <person name="Lucas S."/>
            <person name="Lapidus A."/>
            <person name="Barry K."/>
            <person name="Detter J.C."/>
            <person name="Glavina T."/>
            <person name="Hammon N."/>
            <person name="Israni S."/>
            <person name="Pitluck S."/>
            <person name="Chain P."/>
            <person name="Malfatti S."/>
            <person name="Shin M."/>
            <person name="Vergez L."/>
            <person name="Schmutz J."/>
            <person name="Larimer F."/>
            <person name="Land M."/>
            <person name="Hauser L."/>
            <person name="Kyrpides N."/>
            <person name="Lykidis A."/>
            <person name="Richardson P."/>
        </authorList>
    </citation>
    <scope>NUCLEOTIDE SEQUENCE</scope>
    <source>
        <strain evidence="6">ATCC 25196</strain>
    </source>
</reference>
<dbReference type="GO" id="GO:0032153">
    <property type="term" value="C:cell division site"/>
    <property type="evidence" value="ECO:0007669"/>
    <property type="project" value="TreeGrafter"/>
</dbReference>
<dbReference type="InterPro" id="IPR027462">
    <property type="entry name" value="ZapD_C"/>
</dbReference>
<comment type="function">
    <text evidence="5">Cell division factor that enhances FtsZ-ring assembly. Directly interacts with FtsZ and promotes bundling of FtsZ protofilaments, with a reduction in FtsZ GTPase activity.</text>
</comment>
<evidence type="ECO:0000313" key="8">
    <source>
        <dbReference type="Proteomes" id="UP000002718"/>
    </source>
</evidence>
<keyword evidence="2 5" id="KW-0132">Cell division</keyword>
<dbReference type="PANTHER" id="PTHR39455:SF1">
    <property type="entry name" value="CELL DIVISION PROTEIN ZAPD"/>
    <property type="match status" value="1"/>
</dbReference>
<evidence type="ECO:0000256" key="1">
    <source>
        <dbReference type="ARBA" id="ARBA00022490"/>
    </source>
</evidence>
<dbReference type="Gene3D" id="1.10.3900.10">
    <property type="entry name" value="YacF-like"/>
    <property type="match status" value="1"/>
</dbReference>
<sequence length="265" mass="30560">MPIRSRRSLLWASIVIRYEHPLNERVRTLLRLEDLFDKVAFFSAQEEPYDHHAALVTLFEILDVTGRADMKSELLQELDRQKQALELLRKSPENPEGGLDEMLNDIQISSQDLRTVAGKIGEPMRDNEWLMGIKQRVGIPGGACEFDLPSYRYWLHLDPEVRRSDLDEWIATLLPIEKSFRILLRLLRDSGKTDNYTANKGMFQQMGAGRMAHLLSLKLDESMACVPEISAHKFALTIRFVVSSSTQKTRLYEEDVEFELTSCTF</sequence>
<dbReference type="eggNOG" id="COG4582">
    <property type="taxonomic scope" value="Bacteria"/>
</dbReference>
<keyword evidence="3 5" id="KW-0717">Septation</keyword>
<dbReference type="Pfam" id="PF07072">
    <property type="entry name" value="ZapD"/>
    <property type="match status" value="1"/>
</dbReference>
<dbReference type="KEGG" id="nmu:Nmul_A2129"/>
<keyword evidence="1 5" id="KW-0963">Cytoplasm</keyword>
<evidence type="ECO:0000313" key="7">
    <source>
        <dbReference type="EMBL" id="SEF86736.1"/>
    </source>
</evidence>
<dbReference type="Gene3D" id="2.60.440.10">
    <property type="entry name" value="YacF-like domains"/>
    <property type="match status" value="1"/>
</dbReference>
<dbReference type="AlphaFoldDB" id="Q2Y749"/>
<evidence type="ECO:0000313" key="9">
    <source>
        <dbReference type="Proteomes" id="UP000236751"/>
    </source>
</evidence>
<dbReference type="PANTHER" id="PTHR39455">
    <property type="entry name" value="CELL DIVISION PROTEIN ZAPD"/>
    <property type="match status" value="1"/>
</dbReference>
<evidence type="ECO:0000256" key="3">
    <source>
        <dbReference type="ARBA" id="ARBA00023210"/>
    </source>
</evidence>